<name>A0A2U2DRY2_9HYPH</name>
<dbReference type="EMBL" id="QFBC01000004">
    <property type="protein sequence ID" value="PWE55979.1"/>
    <property type="molecule type" value="Genomic_DNA"/>
</dbReference>
<gene>
    <name evidence="2" type="ORF">DEM27_11055</name>
</gene>
<feature type="domain" description="PepSY" evidence="1">
    <location>
        <begin position="54"/>
        <end position="111"/>
    </location>
</feature>
<organism evidence="2 3">
    <name type="scientific">Metarhizobium album</name>
    <dbReference type="NCBI Taxonomy" id="2182425"/>
    <lineage>
        <taxon>Bacteria</taxon>
        <taxon>Pseudomonadati</taxon>
        <taxon>Pseudomonadota</taxon>
        <taxon>Alphaproteobacteria</taxon>
        <taxon>Hyphomicrobiales</taxon>
        <taxon>Rhizobiaceae</taxon>
        <taxon>Metarhizobium</taxon>
    </lineage>
</organism>
<proteinExistence type="predicted"/>
<dbReference type="AlphaFoldDB" id="A0A2U2DRY2"/>
<evidence type="ECO:0000313" key="2">
    <source>
        <dbReference type="EMBL" id="PWE55979.1"/>
    </source>
</evidence>
<dbReference type="RefSeq" id="WP_109458298.1">
    <property type="nucleotide sequence ID" value="NZ_QFBC01000004.1"/>
</dbReference>
<reference evidence="2 3" key="1">
    <citation type="submission" date="2018-05" db="EMBL/GenBank/DDBJ databases">
        <title>The draft genome of strain NS-104.</title>
        <authorList>
            <person name="Hang P."/>
            <person name="Jiang J."/>
        </authorList>
    </citation>
    <scope>NUCLEOTIDE SEQUENCE [LARGE SCALE GENOMIC DNA]</scope>
    <source>
        <strain evidence="2 3">NS-104</strain>
    </source>
</reference>
<sequence length="113" mass="12669">MTIRSGIHLIAACLTAILIALIPITAFSDTTRDDDDAREHYEAQQALKSGKIRPLEEIIATVRKEIPGDIIEIEFENDDGRYIYEMEIIQPSGQIIEIEIDATTKVILGREDS</sequence>
<accession>A0A2U2DRY2</accession>
<dbReference type="InterPro" id="IPR025711">
    <property type="entry name" value="PepSY"/>
</dbReference>
<comment type="caution">
    <text evidence="2">The sequence shown here is derived from an EMBL/GenBank/DDBJ whole genome shotgun (WGS) entry which is preliminary data.</text>
</comment>
<keyword evidence="3" id="KW-1185">Reference proteome</keyword>
<evidence type="ECO:0000313" key="3">
    <source>
        <dbReference type="Proteomes" id="UP000245252"/>
    </source>
</evidence>
<dbReference type="Pfam" id="PF03413">
    <property type="entry name" value="PepSY"/>
    <property type="match status" value="1"/>
</dbReference>
<dbReference type="Proteomes" id="UP000245252">
    <property type="component" value="Unassembled WGS sequence"/>
</dbReference>
<evidence type="ECO:0000259" key="1">
    <source>
        <dbReference type="Pfam" id="PF03413"/>
    </source>
</evidence>
<dbReference type="OrthoDB" id="8478748at2"/>
<dbReference type="Gene3D" id="3.10.450.40">
    <property type="match status" value="1"/>
</dbReference>
<protein>
    <submittedName>
        <fullName evidence="2">Peptidase</fullName>
    </submittedName>
</protein>